<organism evidence="1 2">
    <name type="scientific">Butyrivibrio fibrisolvens DSM 3071</name>
    <dbReference type="NCBI Taxonomy" id="1121131"/>
    <lineage>
        <taxon>Bacteria</taxon>
        <taxon>Bacillati</taxon>
        <taxon>Bacillota</taxon>
        <taxon>Clostridia</taxon>
        <taxon>Lachnospirales</taxon>
        <taxon>Lachnospiraceae</taxon>
        <taxon>Butyrivibrio</taxon>
    </lineage>
</organism>
<dbReference type="EMBL" id="FQXK01000028">
    <property type="protein sequence ID" value="SHI39986.1"/>
    <property type="molecule type" value="Genomic_DNA"/>
</dbReference>
<dbReference type="RefSeq" id="WP_073388994.1">
    <property type="nucleotide sequence ID" value="NZ_FQXK01000028.1"/>
</dbReference>
<dbReference type="STRING" id="1121131.SAMN02745229_03033"/>
<accession>A0A1M6AU36</accession>
<dbReference type="Proteomes" id="UP000184278">
    <property type="component" value="Unassembled WGS sequence"/>
</dbReference>
<proteinExistence type="predicted"/>
<name>A0A1M6AU36_BUTFI</name>
<gene>
    <name evidence="1" type="ORF">SAMN02745229_03033</name>
</gene>
<keyword evidence="2" id="KW-1185">Reference proteome</keyword>
<protein>
    <submittedName>
        <fullName evidence="1">Uncharacterized protein</fullName>
    </submittedName>
</protein>
<dbReference type="AlphaFoldDB" id="A0A1M6AU36"/>
<reference evidence="2" key="1">
    <citation type="submission" date="2016-11" db="EMBL/GenBank/DDBJ databases">
        <authorList>
            <person name="Varghese N."/>
            <person name="Submissions S."/>
        </authorList>
    </citation>
    <scope>NUCLEOTIDE SEQUENCE [LARGE SCALE GENOMIC DNA]</scope>
    <source>
        <strain evidence="2">DSM 3071</strain>
    </source>
</reference>
<evidence type="ECO:0000313" key="2">
    <source>
        <dbReference type="Proteomes" id="UP000184278"/>
    </source>
</evidence>
<dbReference type="OrthoDB" id="1722540at2"/>
<dbReference type="InterPro" id="IPR043740">
    <property type="entry name" value="DUF5685"/>
</dbReference>
<sequence length="289" mass="33713">MFGYITINKPEIKFKEFDIYHAYYCGFCRILKKNYGLSGQATLTYDLTFLIMLLSGLYEPEEKIDQTHCVVHPIVKQSTRINKFTEYAADMNVLLAYYKCRDDWDDEKKVSKLLYSKLLLGAVHKAEKKYPEKAAFIKSGLRRINECEESGEQNVDKISGLFGEIFAEIFCYQEDDWASALRRIGFFLGKFIYILDACDDIEKDMKKGTYNPFKEIWQKNPEGFDTYCSELLTMMISECCKAFEMLPIVENVTILRNILYSGVWVKYEIIHGTRSKKLSKNSETHEENV</sequence>
<evidence type="ECO:0000313" key="1">
    <source>
        <dbReference type="EMBL" id="SHI39986.1"/>
    </source>
</evidence>
<dbReference type="Pfam" id="PF18937">
    <property type="entry name" value="DUF5685"/>
    <property type="match status" value="1"/>
</dbReference>